<feature type="compositionally biased region" description="Basic residues" evidence="1">
    <location>
        <begin position="600"/>
        <end position="618"/>
    </location>
</feature>
<feature type="compositionally biased region" description="Basic and acidic residues" evidence="1">
    <location>
        <begin position="622"/>
        <end position="631"/>
    </location>
</feature>
<organism evidence="2">
    <name type="scientific">Menopon gallinae</name>
    <name type="common">poultry shaft louse</name>
    <dbReference type="NCBI Taxonomy" id="328185"/>
    <lineage>
        <taxon>Eukaryota</taxon>
        <taxon>Metazoa</taxon>
        <taxon>Ecdysozoa</taxon>
        <taxon>Arthropoda</taxon>
        <taxon>Hexapoda</taxon>
        <taxon>Insecta</taxon>
        <taxon>Pterygota</taxon>
        <taxon>Neoptera</taxon>
        <taxon>Paraneoptera</taxon>
        <taxon>Psocodea</taxon>
        <taxon>Troctomorpha</taxon>
        <taxon>Phthiraptera</taxon>
        <taxon>Amblycera</taxon>
        <taxon>Menoponidae</taxon>
        <taxon>Menopon</taxon>
    </lineage>
</organism>
<proteinExistence type="predicted"/>
<feature type="compositionally biased region" description="Basic and acidic residues" evidence="1">
    <location>
        <begin position="340"/>
        <end position="366"/>
    </location>
</feature>
<dbReference type="AlphaFoldDB" id="A0AAW2HJ50"/>
<feature type="compositionally biased region" description="Basic and acidic residues" evidence="1">
    <location>
        <begin position="272"/>
        <end position="295"/>
    </location>
</feature>
<protein>
    <recommendedName>
        <fullName evidence="3">Pseudopodium-enriched atypical kinase 1</fullName>
    </recommendedName>
</protein>
<accession>A0AAW2HJ50</accession>
<evidence type="ECO:0000256" key="1">
    <source>
        <dbReference type="SAM" id="MobiDB-lite"/>
    </source>
</evidence>
<feature type="region of interest" description="Disordered" evidence="1">
    <location>
        <begin position="594"/>
        <end position="803"/>
    </location>
</feature>
<evidence type="ECO:0000313" key="2">
    <source>
        <dbReference type="EMBL" id="KAL0269911.1"/>
    </source>
</evidence>
<feature type="compositionally biased region" description="Low complexity" evidence="1">
    <location>
        <begin position="218"/>
        <end position="227"/>
    </location>
</feature>
<comment type="caution">
    <text evidence="2">The sequence shown here is derived from an EMBL/GenBank/DDBJ whole genome shotgun (WGS) entry which is preliminary data.</text>
</comment>
<dbReference type="PANTHER" id="PTHR37970:SF1">
    <property type="entry name" value="SERINE-RICH ADHESIN FOR PLATELETS"/>
    <property type="match status" value="1"/>
</dbReference>
<evidence type="ECO:0008006" key="3">
    <source>
        <dbReference type="Google" id="ProtNLM"/>
    </source>
</evidence>
<sequence>MNMATTLHCDNFVGNAWKRDLCLNCFKSKEEHQTRNGEIARLPLAIPDPPKEGILKGSKTSRQKGNKVNFLNNECEVIGFGGDVIYSDDEDEDVNNSNGNTDDDDVYDNEEDKAFQKLTKSNTDYNSIPENLQEPKEGEVKKIIEPLKLGKSVLDEKGNKKTLLVSVTPFGDQNNTKVKINRTVLSRVNGAEEKLNGTVLKSDAQLKLTKKEEKVEEVTNVVKAPEQPAEPPKEEPKSEVKESKSEVAQVEKTDVEVPVAPKKKKSIPIPEEEVKPEPQPEPKPSAEETKPEDKSFLLSTMQNKFLSSELKISPSDVETPKEKDYSKLVPNVSSLYKTVPKPEEEKPENEKREPEEKDASFERFQNIERLLKGEEITLFSKKADSAENVPELSRESAGEPDGKADSDDPSDPPALPLNPPPEIRSNFLQDLKVGGEFKLFAKKPKVPAKPIIVHSKKTNFQSPLHSARPKSPSIEKFLDITSSPVQTRSGESTPNGGDSIRVQKRQAPKPPSPKEDAEDRPSRVFPETETPKQDIPTESIRRISRSTENLLELITDKQDKADMISSTVEEISVPEPSPRRSLSLSQDSLLTSGIGEVQSKKKSSRGRFSLRKLLHLGKSKGITKEPPERNRSLLPPISKPKLEIIHPSEFNGARVEVLPPARTSKSRRSSSSASSSSGEQKESEVLSDSSTSHSVSSSGNDSHTDKTKKPVLPPRAQSLECWNNRASSQKGEKLRQPGNYAYSGEGKQDSLYVNLGEARSGLAPNKPVRTGSLREQNMENTKRFTTSSSSSQPEDSGYESFDISFSTLPSASSSLQPADDNVYECVQVQNRSSSPECDSAILDSPSYSKTKRALNGKNYNHRRSEGNFDLSQDYFKMKFMRSVSLPYCTSETESEIYSPYSFYESEMGDDDCDTSPNSARSLRISRLKLKKGRSVVHKNLEDNYGAVVIANHEALAQVVEQMRQGPSVPPALRALCNAANLRWSDFTIAKDAAGVVVERRVFYPAYWGACSVTLSLTAEQGLNSSLKGPFHLNPLTELNDLVPASYLPMLKKDPSTIVQASISVLTRLQIETLSTYGKAMSSGVLNEESKKEVNFVLLQIINALKSLQAQGIEEAPSNLTNLIVCREDRDPHPRICLTSTGEQTDSECSLCQCVLNVVTDILPPTDLTNLVSSILRKEKAVSLSQAKSILEFTLWGPSDIVFGNTARELSLQRWLDLERATVLHGLVRTRAELTVFEEWHLLFLVRTNAKMMAEASVLLESGNPDGNLV</sequence>
<feature type="region of interest" description="Disordered" evidence="1">
    <location>
        <begin position="452"/>
        <end position="543"/>
    </location>
</feature>
<feature type="region of interest" description="Disordered" evidence="1">
    <location>
        <begin position="88"/>
        <end position="108"/>
    </location>
</feature>
<name>A0AAW2HJ50_9NEOP</name>
<gene>
    <name evidence="2" type="ORF">PYX00_007490</name>
</gene>
<feature type="compositionally biased region" description="Basic and acidic residues" evidence="1">
    <location>
        <begin position="392"/>
        <end position="406"/>
    </location>
</feature>
<feature type="region of interest" description="Disordered" evidence="1">
    <location>
        <begin position="214"/>
        <end position="366"/>
    </location>
</feature>
<feature type="compositionally biased region" description="Pro residues" evidence="1">
    <location>
        <begin position="411"/>
        <end position="422"/>
    </location>
</feature>
<feature type="compositionally biased region" description="Basic and acidic residues" evidence="1">
    <location>
        <begin position="512"/>
        <end position="522"/>
    </location>
</feature>
<feature type="compositionally biased region" description="Basic and acidic residues" evidence="1">
    <location>
        <begin position="231"/>
        <end position="255"/>
    </location>
</feature>
<feature type="compositionally biased region" description="Polar residues" evidence="1">
    <location>
        <begin position="480"/>
        <end position="496"/>
    </location>
</feature>
<feature type="compositionally biased region" description="Low complexity" evidence="1">
    <location>
        <begin position="686"/>
        <end position="701"/>
    </location>
</feature>
<feature type="compositionally biased region" description="Polar residues" evidence="1">
    <location>
        <begin position="297"/>
        <end position="306"/>
    </location>
</feature>
<feature type="compositionally biased region" description="Polar residues" evidence="1">
    <location>
        <begin position="720"/>
        <end position="729"/>
    </location>
</feature>
<dbReference type="EMBL" id="JARGDH010000004">
    <property type="protein sequence ID" value="KAL0269911.1"/>
    <property type="molecule type" value="Genomic_DNA"/>
</dbReference>
<reference evidence="2" key="1">
    <citation type="journal article" date="2024" name="Gigascience">
        <title>Chromosome-level genome of the poultry shaft louse Menopon gallinae provides insight into the host-switching and adaptive evolution of parasitic lice.</title>
        <authorList>
            <person name="Xu Y."/>
            <person name="Ma L."/>
            <person name="Liu S."/>
            <person name="Liang Y."/>
            <person name="Liu Q."/>
            <person name="He Z."/>
            <person name="Tian L."/>
            <person name="Duan Y."/>
            <person name="Cai W."/>
            <person name="Li H."/>
            <person name="Song F."/>
        </authorList>
    </citation>
    <scope>NUCLEOTIDE SEQUENCE</scope>
    <source>
        <strain evidence="2">Cailab_2023a</strain>
    </source>
</reference>
<dbReference type="PANTHER" id="PTHR37970">
    <property type="entry name" value="PROTEIN CBG08587"/>
    <property type="match status" value="1"/>
</dbReference>
<feature type="region of interest" description="Disordered" evidence="1">
    <location>
        <begin position="378"/>
        <end position="425"/>
    </location>
</feature>